<accession>A0AAF0ZUB3</accession>
<dbReference type="EMBL" id="CP133621">
    <property type="protein sequence ID" value="WMV50058.1"/>
    <property type="molecule type" value="Genomic_DNA"/>
</dbReference>
<reference evidence="3" key="1">
    <citation type="submission" date="2023-08" db="EMBL/GenBank/DDBJ databases">
        <title>A de novo genome assembly of Solanum verrucosum Schlechtendal, a Mexican diploid species geographically isolated from the other diploid A-genome species in potato relatives.</title>
        <authorList>
            <person name="Hosaka K."/>
        </authorList>
    </citation>
    <scope>NUCLEOTIDE SEQUENCE</scope>
    <source>
        <tissue evidence="3">Young leaves</tissue>
    </source>
</reference>
<dbReference type="PROSITE" id="PS50158">
    <property type="entry name" value="ZF_CCHC"/>
    <property type="match status" value="1"/>
</dbReference>
<protein>
    <recommendedName>
        <fullName evidence="2">CCHC-type domain-containing protein</fullName>
    </recommendedName>
</protein>
<keyword evidence="1" id="KW-0863">Zinc-finger</keyword>
<evidence type="ECO:0000256" key="1">
    <source>
        <dbReference type="PROSITE-ProRule" id="PRU00047"/>
    </source>
</evidence>
<feature type="domain" description="CCHC-type" evidence="2">
    <location>
        <begin position="233"/>
        <end position="246"/>
    </location>
</feature>
<dbReference type="SUPFAM" id="SSF57756">
    <property type="entry name" value="Retrovirus zinc finger-like domains"/>
    <property type="match status" value="1"/>
</dbReference>
<dbReference type="Proteomes" id="UP001234989">
    <property type="component" value="Chromosome 10"/>
</dbReference>
<gene>
    <name evidence="3" type="ORF">MTR67_043443</name>
</gene>
<proteinExistence type="predicted"/>
<name>A0AAF0ZUB3_SOLVR</name>
<dbReference type="PANTHER" id="PTHR34482">
    <property type="entry name" value="DNA DAMAGE-INDUCIBLE PROTEIN 1-LIKE"/>
    <property type="match status" value="1"/>
</dbReference>
<dbReference type="InterPro" id="IPR005162">
    <property type="entry name" value="Retrotrans_gag_dom"/>
</dbReference>
<dbReference type="Pfam" id="PF03732">
    <property type="entry name" value="Retrotrans_gag"/>
    <property type="match status" value="1"/>
</dbReference>
<sequence>MTAQANREVVVPVNLNVGKVASRVRDFTRMNPPDFHGSKVEEDPQEFIDEVYMVFVIMGVTPVEEAELATYQFKGVAHIMYNQWKEGRPFFPLEMREDKVLEFNNLRQGSMSVREYALKFTQLSNYAPTMVVDSRATMSKFVSSVSESVVKVCHTIMIINEMERCCLMVHAQSIEKEKLKRKSREVKRAQTDDGNFSDARSNVRGHPRYLTKVFQSRFGKKHEGNYLADMDGCFNCGKSGHKMRHCQMVASFMDSFHP</sequence>
<keyword evidence="1" id="KW-0479">Metal-binding</keyword>
<organism evidence="3 4">
    <name type="scientific">Solanum verrucosum</name>
    <dbReference type="NCBI Taxonomy" id="315347"/>
    <lineage>
        <taxon>Eukaryota</taxon>
        <taxon>Viridiplantae</taxon>
        <taxon>Streptophyta</taxon>
        <taxon>Embryophyta</taxon>
        <taxon>Tracheophyta</taxon>
        <taxon>Spermatophyta</taxon>
        <taxon>Magnoliopsida</taxon>
        <taxon>eudicotyledons</taxon>
        <taxon>Gunneridae</taxon>
        <taxon>Pentapetalae</taxon>
        <taxon>asterids</taxon>
        <taxon>lamiids</taxon>
        <taxon>Solanales</taxon>
        <taxon>Solanaceae</taxon>
        <taxon>Solanoideae</taxon>
        <taxon>Solaneae</taxon>
        <taxon>Solanum</taxon>
    </lineage>
</organism>
<keyword evidence="1" id="KW-0862">Zinc</keyword>
<dbReference type="InterPro" id="IPR036875">
    <property type="entry name" value="Znf_CCHC_sf"/>
</dbReference>
<dbReference type="GO" id="GO:0008270">
    <property type="term" value="F:zinc ion binding"/>
    <property type="evidence" value="ECO:0007669"/>
    <property type="project" value="UniProtKB-KW"/>
</dbReference>
<evidence type="ECO:0000313" key="3">
    <source>
        <dbReference type="EMBL" id="WMV50058.1"/>
    </source>
</evidence>
<dbReference type="AlphaFoldDB" id="A0AAF0ZUB3"/>
<evidence type="ECO:0000313" key="4">
    <source>
        <dbReference type="Proteomes" id="UP001234989"/>
    </source>
</evidence>
<dbReference type="PANTHER" id="PTHR34482:SF57">
    <property type="entry name" value="RETROTRANSPOSON GAG DOMAIN-CONTAINING PROTEIN"/>
    <property type="match status" value="1"/>
</dbReference>
<dbReference type="InterPro" id="IPR001878">
    <property type="entry name" value="Znf_CCHC"/>
</dbReference>
<dbReference type="GO" id="GO:0003676">
    <property type="term" value="F:nucleic acid binding"/>
    <property type="evidence" value="ECO:0007669"/>
    <property type="project" value="InterPro"/>
</dbReference>
<keyword evidence="4" id="KW-1185">Reference proteome</keyword>
<evidence type="ECO:0000259" key="2">
    <source>
        <dbReference type="PROSITE" id="PS50158"/>
    </source>
</evidence>